<name>F4L0Q3_HALH1</name>
<keyword evidence="3" id="KW-1185">Reference proteome</keyword>
<reference key="2">
    <citation type="submission" date="2011-04" db="EMBL/GenBank/DDBJ databases">
        <title>Complete sequence of chromosome of Haliscomenobacter hydrossis DSM 1100.</title>
        <authorList>
            <consortium name="US DOE Joint Genome Institute (JGI-PGF)"/>
            <person name="Lucas S."/>
            <person name="Han J."/>
            <person name="Lapidus A."/>
            <person name="Bruce D."/>
            <person name="Goodwin L."/>
            <person name="Pitluck S."/>
            <person name="Peters L."/>
            <person name="Kyrpides N."/>
            <person name="Mavromatis K."/>
            <person name="Ivanova N."/>
            <person name="Ovchinnikova G."/>
            <person name="Pagani I."/>
            <person name="Daligault H."/>
            <person name="Detter J.C."/>
            <person name="Han C."/>
            <person name="Land M."/>
            <person name="Hauser L."/>
            <person name="Markowitz V."/>
            <person name="Cheng J.-F."/>
            <person name="Hugenholtz P."/>
            <person name="Woyke T."/>
            <person name="Wu D."/>
            <person name="Verbarg S."/>
            <person name="Frueling A."/>
            <person name="Brambilla E."/>
            <person name="Klenk H.-P."/>
            <person name="Eisen J.A."/>
        </authorList>
    </citation>
    <scope>NUCLEOTIDE SEQUENCE</scope>
    <source>
        <strain>DSM 1100</strain>
    </source>
</reference>
<feature type="signal peptide" evidence="1">
    <location>
        <begin position="1"/>
        <end position="19"/>
    </location>
</feature>
<evidence type="ECO:0000313" key="3">
    <source>
        <dbReference type="Proteomes" id="UP000008461"/>
    </source>
</evidence>
<dbReference type="EMBL" id="CP002691">
    <property type="protein sequence ID" value="AEE49535.1"/>
    <property type="molecule type" value="Genomic_DNA"/>
</dbReference>
<dbReference type="Proteomes" id="UP000008461">
    <property type="component" value="Chromosome"/>
</dbReference>
<organism evidence="2 3">
    <name type="scientific">Haliscomenobacter hydrossis (strain ATCC 27775 / DSM 1100 / LMG 10767 / O)</name>
    <dbReference type="NCBI Taxonomy" id="760192"/>
    <lineage>
        <taxon>Bacteria</taxon>
        <taxon>Pseudomonadati</taxon>
        <taxon>Bacteroidota</taxon>
        <taxon>Saprospiria</taxon>
        <taxon>Saprospirales</taxon>
        <taxon>Haliscomenobacteraceae</taxon>
        <taxon>Haliscomenobacter</taxon>
    </lineage>
</organism>
<dbReference type="STRING" id="760192.Halhy_1646"/>
<proteinExistence type="predicted"/>
<accession>F4L0Q3</accession>
<dbReference type="HOGENOM" id="CLU_2954114_0_0_10"/>
<dbReference type="KEGG" id="hhy:Halhy_1646"/>
<evidence type="ECO:0000313" key="2">
    <source>
        <dbReference type="EMBL" id="AEE49535.1"/>
    </source>
</evidence>
<sequence length="59" mass="6458">MRQLFNTLLFLAIAQFCLAQISVTATTFPTANDTLRYAVDDRPALDVQSLFTPPGGPQT</sequence>
<evidence type="ECO:0000256" key="1">
    <source>
        <dbReference type="SAM" id="SignalP"/>
    </source>
</evidence>
<protein>
    <submittedName>
        <fullName evidence="2">Uncharacterized protein</fullName>
    </submittedName>
</protein>
<feature type="chain" id="PRO_5003316315" evidence="1">
    <location>
        <begin position="20"/>
        <end position="59"/>
    </location>
</feature>
<reference evidence="2 3" key="1">
    <citation type="journal article" date="2011" name="Stand. Genomic Sci.">
        <title>Complete genome sequence of Haliscomenobacter hydrossis type strain (O).</title>
        <authorList>
            <consortium name="US DOE Joint Genome Institute (JGI-PGF)"/>
            <person name="Daligault H."/>
            <person name="Lapidus A."/>
            <person name="Zeytun A."/>
            <person name="Nolan M."/>
            <person name="Lucas S."/>
            <person name="Del Rio T.G."/>
            <person name="Tice H."/>
            <person name="Cheng J.F."/>
            <person name="Tapia R."/>
            <person name="Han C."/>
            <person name="Goodwin L."/>
            <person name="Pitluck S."/>
            <person name="Liolios K."/>
            <person name="Pagani I."/>
            <person name="Ivanova N."/>
            <person name="Huntemann M."/>
            <person name="Mavromatis K."/>
            <person name="Mikhailova N."/>
            <person name="Pati A."/>
            <person name="Chen A."/>
            <person name="Palaniappan K."/>
            <person name="Land M."/>
            <person name="Hauser L."/>
            <person name="Brambilla E.M."/>
            <person name="Rohde M."/>
            <person name="Verbarg S."/>
            <person name="Goker M."/>
            <person name="Bristow J."/>
            <person name="Eisen J.A."/>
            <person name="Markowitz V."/>
            <person name="Hugenholtz P."/>
            <person name="Kyrpides N.C."/>
            <person name="Klenk H.P."/>
            <person name="Woyke T."/>
        </authorList>
    </citation>
    <scope>NUCLEOTIDE SEQUENCE [LARGE SCALE GENOMIC DNA]</scope>
    <source>
        <strain evidence="3">ATCC 27775 / DSM 1100 / LMG 10767 / O</strain>
    </source>
</reference>
<gene>
    <name evidence="2" type="ordered locus">Halhy_1646</name>
</gene>
<dbReference type="AlphaFoldDB" id="F4L0Q3"/>
<keyword evidence="1" id="KW-0732">Signal</keyword>
<dbReference type="RefSeq" id="WP_013764089.1">
    <property type="nucleotide sequence ID" value="NC_015510.1"/>
</dbReference>